<gene>
    <name evidence="2" type="ORF">CHU93_02995</name>
</gene>
<dbReference type="EMBL" id="NOXT01000075">
    <property type="protein sequence ID" value="OYQ33220.1"/>
    <property type="molecule type" value="Genomic_DNA"/>
</dbReference>
<organism evidence="2 3">
    <name type="scientific">Sandarakinorhabdus cyanobacteriorum</name>
    <dbReference type="NCBI Taxonomy" id="1981098"/>
    <lineage>
        <taxon>Bacteria</taxon>
        <taxon>Pseudomonadati</taxon>
        <taxon>Pseudomonadota</taxon>
        <taxon>Alphaproteobacteria</taxon>
        <taxon>Sphingomonadales</taxon>
        <taxon>Sphingosinicellaceae</taxon>
        <taxon>Sandarakinorhabdus</taxon>
    </lineage>
</organism>
<evidence type="ECO:0008006" key="4">
    <source>
        <dbReference type="Google" id="ProtNLM"/>
    </source>
</evidence>
<evidence type="ECO:0000313" key="3">
    <source>
        <dbReference type="Proteomes" id="UP000216991"/>
    </source>
</evidence>
<keyword evidence="1" id="KW-0732">Signal</keyword>
<protein>
    <recommendedName>
        <fullName evidence="4">Peptidase A2 domain-containing protein</fullName>
    </recommendedName>
</protein>
<proteinExistence type="predicted"/>
<keyword evidence="3" id="KW-1185">Reference proteome</keyword>
<accession>A0A255YXS1</accession>
<evidence type="ECO:0000313" key="2">
    <source>
        <dbReference type="EMBL" id="OYQ33220.1"/>
    </source>
</evidence>
<dbReference type="AlphaFoldDB" id="A0A255YXS1"/>
<evidence type="ECO:0000256" key="1">
    <source>
        <dbReference type="SAM" id="SignalP"/>
    </source>
</evidence>
<comment type="caution">
    <text evidence="2">The sequence shown here is derived from an EMBL/GenBank/DDBJ whole genome shotgun (WGS) entry which is preliminary data.</text>
</comment>
<dbReference type="Proteomes" id="UP000216991">
    <property type="component" value="Unassembled WGS sequence"/>
</dbReference>
<reference evidence="2 3" key="1">
    <citation type="submission" date="2017-07" db="EMBL/GenBank/DDBJ databases">
        <title>Sandarakinorhabdus cyanobacteriorum sp. nov., a novel bacterium isolated from cyanobacterial aggregates in a eutrophic lake.</title>
        <authorList>
            <person name="Cai H."/>
        </authorList>
    </citation>
    <scope>NUCLEOTIDE SEQUENCE [LARGE SCALE GENOMIC DNA]</scope>
    <source>
        <strain evidence="2 3">TH057</strain>
    </source>
</reference>
<feature type="signal peptide" evidence="1">
    <location>
        <begin position="1"/>
        <end position="24"/>
    </location>
</feature>
<feature type="chain" id="PRO_5013259661" description="Peptidase A2 domain-containing protein" evidence="1">
    <location>
        <begin position="25"/>
        <end position="313"/>
    </location>
</feature>
<sequence length="313" mass="34042">MPVFRWAWAVLLIVLHAKATPGQAAEPPPFAVDRPIMASIKGRPVCLKLSTGSLDRVILSSTLALELGLRPEASTPALLVGGEPTRAMRRGFAMLGLFGPATRARLAWFPDAPPPPDCDGTIGPAWLPFWTVRVQLPGLGGRQWVWPLEHSIASASYALVPIADQTISVLMAVERDLRYPLASAATANLLMNSLGGRIVPETWDEDMIPGVQRPVRLLVLNRPLVIGPWRFDRVAFNVQTGRDRLSSARGPRPMNPAPADPDEMLVKAKIPAGPAPSYTLILPRSALLRCASLVYEKKLRKLRLDCADVAVQS</sequence>
<name>A0A255YXS1_9SPHN</name>